<dbReference type="EMBL" id="JACGWY010000003">
    <property type="protein sequence ID" value="MBA8816855.1"/>
    <property type="molecule type" value="Genomic_DNA"/>
</dbReference>
<feature type="transmembrane region" description="Helical" evidence="1">
    <location>
        <begin position="108"/>
        <end position="129"/>
    </location>
</feature>
<sequence>MNANPTPRHGKTASVWLAFYLAALTAIAIWPVPVDSGAGPLLRFVQRHVPWATYSRVEVGANVLLFVPLGLLLMLILRQSRYLVLPLCILATVTIESVQALVLDQRVASLMDIVANTAGACLGMLLIALGEGIRTRRTRNASS</sequence>
<feature type="transmembrane region" description="Helical" evidence="1">
    <location>
        <begin position="84"/>
        <end position="102"/>
    </location>
</feature>
<accession>A0A7W3PLS0</accession>
<dbReference type="AlphaFoldDB" id="A0A7W3PLS0"/>
<evidence type="ECO:0000313" key="3">
    <source>
        <dbReference type="EMBL" id="MBA8816855.1"/>
    </source>
</evidence>
<name>A0A7W3PLS0_9MICO</name>
<dbReference type="PANTHER" id="PTHR28008:SF1">
    <property type="entry name" value="DOMAIN PROTEIN, PUTATIVE (AFU_ORTHOLOGUE AFUA_3G10980)-RELATED"/>
    <property type="match status" value="1"/>
</dbReference>
<proteinExistence type="predicted"/>
<keyword evidence="1" id="KW-0812">Transmembrane</keyword>
<keyword evidence="1" id="KW-0472">Membrane</keyword>
<gene>
    <name evidence="3" type="ORF">FHX48_001948</name>
</gene>
<protein>
    <submittedName>
        <fullName evidence="3">VanZ family protein</fullName>
    </submittedName>
</protein>
<dbReference type="Proteomes" id="UP000526083">
    <property type="component" value="Unassembled WGS sequence"/>
</dbReference>
<dbReference type="Pfam" id="PF04892">
    <property type="entry name" value="VanZ"/>
    <property type="match status" value="1"/>
</dbReference>
<reference evidence="3 4" key="1">
    <citation type="submission" date="2020-07" db="EMBL/GenBank/DDBJ databases">
        <title>Sequencing the genomes of 1000 actinobacteria strains.</title>
        <authorList>
            <person name="Klenk H.-P."/>
        </authorList>
    </citation>
    <scope>NUCLEOTIDE SEQUENCE [LARGE SCALE GENOMIC DNA]</scope>
    <source>
        <strain evidence="3 4">DSM 27576</strain>
    </source>
</reference>
<feature type="domain" description="VanZ-like" evidence="2">
    <location>
        <begin position="19"/>
        <end position="129"/>
    </location>
</feature>
<dbReference type="RefSeq" id="WP_167046217.1">
    <property type="nucleotide sequence ID" value="NZ_JAAOZB010000001.1"/>
</dbReference>
<dbReference type="PANTHER" id="PTHR28008">
    <property type="entry name" value="DOMAIN PROTEIN, PUTATIVE (AFU_ORTHOLOGUE AFUA_3G10980)-RELATED"/>
    <property type="match status" value="1"/>
</dbReference>
<evidence type="ECO:0000256" key="1">
    <source>
        <dbReference type="SAM" id="Phobius"/>
    </source>
</evidence>
<comment type="caution">
    <text evidence="3">The sequence shown here is derived from an EMBL/GenBank/DDBJ whole genome shotgun (WGS) entry which is preliminary data.</text>
</comment>
<evidence type="ECO:0000259" key="2">
    <source>
        <dbReference type="Pfam" id="PF04892"/>
    </source>
</evidence>
<evidence type="ECO:0000313" key="4">
    <source>
        <dbReference type="Proteomes" id="UP000526083"/>
    </source>
</evidence>
<organism evidence="3 4">
    <name type="scientific">Microbacterium halimionae</name>
    <dbReference type="NCBI Taxonomy" id="1526413"/>
    <lineage>
        <taxon>Bacteria</taxon>
        <taxon>Bacillati</taxon>
        <taxon>Actinomycetota</taxon>
        <taxon>Actinomycetes</taxon>
        <taxon>Micrococcales</taxon>
        <taxon>Microbacteriaceae</taxon>
        <taxon>Microbacterium</taxon>
    </lineage>
</organism>
<feature type="transmembrane region" description="Helical" evidence="1">
    <location>
        <begin position="59"/>
        <end position="77"/>
    </location>
</feature>
<feature type="transmembrane region" description="Helical" evidence="1">
    <location>
        <begin position="12"/>
        <end position="32"/>
    </location>
</feature>
<keyword evidence="1" id="KW-1133">Transmembrane helix</keyword>
<keyword evidence="4" id="KW-1185">Reference proteome</keyword>
<dbReference type="InterPro" id="IPR006976">
    <property type="entry name" value="VanZ-like"/>
</dbReference>